<comment type="subcellular location">
    <subcellularLocation>
        <location evidence="1">Mitochondrion</location>
    </subcellularLocation>
</comment>
<reference evidence="4" key="1">
    <citation type="journal article" date="2023" name="Mol. Phylogenet. Evol.">
        <title>Genome-scale phylogeny and comparative genomics of the fungal order Sordariales.</title>
        <authorList>
            <person name="Hensen N."/>
            <person name="Bonometti L."/>
            <person name="Westerberg I."/>
            <person name="Brannstrom I.O."/>
            <person name="Guillou S."/>
            <person name="Cros-Aarteil S."/>
            <person name="Calhoun S."/>
            <person name="Haridas S."/>
            <person name="Kuo A."/>
            <person name="Mondo S."/>
            <person name="Pangilinan J."/>
            <person name="Riley R."/>
            <person name="LaButti K."/>
            <person name="Andreopoulos B."/>
            <person name="Lipzen A."/>
            <person name="Chen C."/>
            <person name="Yan M."/>
            <person name="Daum C."/>
            <person name="Ng V."/>
            <person name="Clum A."/>
            <person name="Steindorff A."/>
            <person name="Ohm R.A."/>
            <person name="Martin F."/>
            <person name="Silar P."/>
            <person name="Natvig D.O."/>
            <person name="Lalanne C."/>
            <person name="Gautier V."/>
            <person name="Ament-Velasquez S.L."/>
            <person name="Kruys A."/>
            <person name="Hutchinson M.I."/>
            <person name="Powell A.J."/>
            <person name="Barry K."/>
            <person name="Miller A.N."/>
            <person name="Grigoriev I.V."/>
            <person name="Debuchy R."/>
            <person name="Gladieux P."/>
            <person name="Hiltunen Thoren M."/>
            <person name="Johannesson H."/>
        </authorList>
    </citation>
    <scope>NUCLEOTIDE SEQUENCE</scope>
    <source>
        <strain evidence="4">CBS 560.94</strain>
    </source>
</reference>
<dbReference type="AlphaFoldDB" id="A0AAE0JF21"/>
<dbReference type="InterPro" id="IPR043502">
    <property type="entry name" value="DNA/RNA_pol_sf"/>
</dbReference>
<dbReference type="InterPro" id="IPR043128">
    <property type="entry name" value="Rev_trsase/Diguanyl_cyclase"/>
</dbReference>
<feature type="transmembrane region" description="Helical" evidence="3">
    <location>
        <begin position="39"/>
        <end position="61"/>
    </location>
</feature>
<comment type="caution">
    <text evidence="4">The sequence shown here is derived from an EMBL/GenBank/DDBJ whole genome shotgun (WGS) entry which is preliminary data.</text>
</comment>
<gene>
    <name evidence="4" type="ORF">B0H65DRAFT_427385</name>
</gene>
<protein>
    <recommendedName>
        <fullName evidence="6">Reverse transcriptase domain-containing protein</fullName>
    </recommendedName>
</protein>
<dbReference type="Proteomes" id="UP001278500">
    <property type="component" value="Unassembled WGS sequence"/>
</dbReference>
<keyword evidence="3" id="KW-1133">Transmembrane helix</keyword>
<dbReference type="Gene3D" id="3.30.70.270">
    <property type="match status" value="1"/>
</dbReference>
<dbReference type="SUPFAM" id="SSF56672">
    <property type="entry name" value="DNA/RNA polymerases"/>
    <property type="match status" value="1"/>
</dbReference>
<name>A0AAE0JF21_9PEZI</name>
<evidence type="ECO:0000256" key="3">
    <source>
        <dbReference type="SAM" id="Phobius"/>
    </source>
</evidence>
<evidence type="ECO:0000313" key="4">
    <source>
        <dbReference type="EMBL" id="KAK3344880.1"/>
    </source>
</evidence>
<evidence type="ECO:0000313" key="5">
    <source>
        <dbReference type="Proteomes" id="UP001278500"/>
    </source>
</evidence>
<organism evidence="4 5">
    <name type="scientific">Neurospora tetraspora</name>
    <dbReference type="NCBI Taxonomy" id="94610"/>
    <lineage>
        <taxon>Eukaryota</taxon>
        <taxon>Fungi</taxon>
        <taxon>Dikarya</taxon>
        <taxon>Ascomycota</taxon>
        <taxon>Pezizomycotina</taxon>
        <taxon>Sordariomycetes</taxon>
        <taxon>Sordariomycetidae</taxon>
        <taxon>Sordariales</taxon>
        <taxon>Sordariaceae</taxon>
        <taxon>Neurospora</taxon>
    </lineage>
</organism>
<keyword evidence="2" id="KW-0496">Mitochondrion</keyword>
<evidence type="ECO:0008006" key="6">
    <source>
        <dbReference type="Google" id="ProtNLM"/>
    </source>
</evidence>
<proteinExistence type="predicted"/>
<keyword evidence="5" id="KW-1185">Reference proteome</keyword>
<sequence>FINNIIIFSDTLKDYIKHLTQIFQFFIFRNITLPQTKSYFIYPNIKFLTFYIDILGLLITAEKIKKFE</sequence>
<accession>A0AAE0JF21</accession>
<dbReference type="RefSeq" id="XP_062681493.1">
    <property type="nucleotide sequence ID" value="XM_062824684.1"/>
</dbReference>
<keyword evidence="3" id="KW-0472">Membrane</keyword>
<dbReference type="EMBL" id="JAUEPP010000004">
    <property type="protein sequence ID" value="KAK3344880.1"/>
    <property type="molecule type" value="Genomic_DNA"/>
</dbReference>
<feature type="non-terminal residue" evidence="4">
    <location>
        <position position="1"/>
    </location>
</feature>
<reference evidence="4" key="2">
    <citation type="submission" date="2023-06" db="EMBL/GenBank/DDBJ databases">
        <authorList>
            <consortium name="Lawrence Berkeley National Laboratory"/>
            <person name="Haridas S."/>
            <person name="Hensen N."/>
            <person name="Bonometti L."/>
            <person name="Westerberg I."/>
            <person name="Brannstrom I.O."/>
            <person name="Guillou S."/>
            <person name="Cros-Aarteil S."/>
            <person name="Calhoun S."/>
            <person name="Kuo A."/>
            <person name="Mondo S."/>
            <person name="Pangilinan J."/>
            <person name="Riley R."/>
            <person name="Labutti K."/>
            <person name="Andreopoulos B."/>
            <person name="Lipzen A."/>
            <person name="Chen C."/>
            <person name="Yanf M."/>
            <person name="Daum C."/>
            <person name="Ng V."/>
            <person name="Clum A."/>
            <person name="Steindorff A."/>
            <person name="Ohm R."/>
            <person name="Martin F."/>
            <person name="Silar P."/>
            <person name="Natvig D."/>
            <person name="Lalanne C."/>
            <person name="Gautier V."/>
            <person name="Ament-Velasquez S.L."/>
            <person name="Kruys A."/>
            <person name="Hutchinson M.I."/>
            <person name="Powell A.J."/>
            <person name="Barry K."/>
            <person name="Miller A.N."/>
            <person name="Grigoriev I.V."/>
            <person name="Debuchy R."/>
            <person name="Gladieux P."/>
            <person name="Thoren M.H."/>
            <person name="Johannesson H."/>
        </authorList>
    </citation>
    <scope>NUCLEOTIDE SEQUENCE</scope>
    <source>
        <strain evidence="4">CBS 560.94</strain>
    </source>
</reference>
<dbReference type="GO" id="GO:0005739">
    <property type="term" value="C:mitochondrion"/>
    <property type="evidence" value="ECO:0007669"/>
    <property type="project" value="UniProtKB-SubCell"/>
</dbReference>
<evidence type="ECO:0000256" key="2">
    <source>
        <dbReference type="ARBA" id="ARBA00023128"/>
    </source>
</evidence>
<evidence type="ECO:0000256" key="1">
    <source>
        <dbReference type="ARBA" id="ARBA00004173"/>
    </source>
</evidence>
<dbReference type="GeneID" id="87861838"/>
<keyword evidence="3" id="KW-0812">Transmembrane</keyword>